<dbReference type="AlphaFoldDB" id="A0AA38GJ47"/>
<keyword evidence="3" id="KW-1185">Reference proteome</keyword>
<reference evidence="2 3" key="1">
    <citation type="journal article" date="2021" name="Nat. Plants">
        <title>The Taxus genome provides insights into paclitaxel biosynthesis.</title>
        <authorList>
            <person name="Xiong X."/>
            <person name="Gou J."/>
            <person name="Liao Q."/>
            <person name="Li Y."/>
            <person name="Zhou Q."/>
            <person name="Bi G."/>
            <person name="Li C."/>
            <person name="Du R."/>
            <person name="Wang X."/>
            <person name="Sun T."/>
            <person name="Guo L."/>
            <person name="Liang H."/>
            <person name="Lu P."/>
            <person name="Wu Y."/>
            <person name="Zhang Z."/>
            <person name="Ro D.K."/>
            <person name="Shang Y."/>
            <person name="Huang S."/>
            <person name="Yan J."/>
        </authorList>
    </citation>
    <scope>NUCLEOTIDE SEQUENCE [LARGE SCALE GENOMIC DNA]</scope>
    <source>
        <strain evidence="2">Ta-2019</strain>
    </source>
</reference>
<evidence type="ECO:0000313" key="2">
    <source>
        <dbReference type="EMBL" id="KAH9322793.1"/>
    </source>
</evidence>
<protein>
    <submittedName>
        <fullName evidence="2">Uncharacterized protein</fullName>
    </submittedName>
</protein>
<feature type="non-terminal residue" evidence="2">
    <location>
        <position position="77"/>
    </location>
</feature>
<dbReference type="Proteomes" id="UP000824469">
    <property type="component" value="Unassembled WGS sequence"/>
</dbReference>
<feature type="region of interest" description="Disordered" evidence="1">
    <location>
        <begin position="1"/>
        <end position="77"/>
    </location>
</feature>
<name>A0AA38GJ47_TAXCH</name>
<feature type="non-terminal residue" evidence="2">
    <location>
        <position position="1"/>
    </location>
</feature>
<evidence type="ECO:0000313" key="3">
    <source>
        <dbReference type="Proteomes" id="UP000824469"/>
    </source>
</evidence>
<comment type="caution">
    <text evidence="2">The sequence shown here is derived from an EMBL/GenBank/DDBJ whole genome shotgun (WGS) entry which is preliminary data.</text>
</comment>
<proteinExistence type="predicted"/>
<evidence type="ECO:0000256" key="1">
    <source>
        <dbReference type="SAM" id="MobiDB-lite"/>
    </source>
</evidence>
<accession>A0AA38GJ47</accession>
<feature type="compositionally biased region" description="Low complexity" evidence="1">
    <location>
        <begin position="37"/>
        <end position="48"/>
    </location>
</feature>
<organism evidence="2 3">
    <name type="scientific">Taxus chinensis</name>
    <name type="common">Chinese yew</name>
    <name type="synonym">Taxus wallichiana var. chinensis</name>
    <dbReference type="NCBI Taxonomy" id="29808"/>
    <lineage>
        <taxon>Eukaryota</taxon>
        <taxon>Viridiplantae</taxon>
        <taxon>Streptophyta</taxon>
        <taxon>Embryophyta</taxon>
        <taxon>Tracheophyta</taxon>
        <taxon>Spermatophyta</taxon>
        <taxon>Pinopsida</taxon>
        <taxon>Pinidae</taxon>
        <taxon>Conifers II</taxon>
        <taxon>Cupressales</taxon>
        <taxon>Taxaceae</taxon>
        <taxon>Taxus</taxon>
    </lineage>
</organism>
<feature type="compositionally biased region" description="Polar residues" evidence="1">
    <location>
        <begin position="1"/>
        <end position="28"/>
    </location>
</feature>
<gene>
    <name evidence="2" type="ORF">KI387_017432</name>
</gene>
<dbReference type="EMBL" id="JAHRHJ020000003">
    <property type="protein sequence ID" value="KAH9322793.1"/>
    <property type="molecule type" value="Genomic_DNA"/>
</dbReference>
<feature type="compositionally biased region" description="Pro residues" evidence="1">
    <location>
        <begin position="49"/>
        <end position="58"/>
    </location>
</feature>
<sequence>VKCNESPASSQQGGEYDSNRSNRPNSYSLEIEIPFGTPISSPSLLTPSETPPGAPPLTPMKALKDPDSAFLAKMGHH</sequence>